<name>A0ABR0WFV1_REHGL</name>
<evidence type="ECO:0000313" key="8">
    <source>
        <dbReference type="Proteomes" id="UP001318860"/>
    </source>
</evidence>
<dbReference type="InterPro" id="IPR027443">
    <property type="entry name" value="IPNS-like_sf"/>
</dbReference>
<dbReference type="Pfam" id="PF14226">
    <property type="entry name" value="DIOX_N"/>
    <property type="match status" value="1"/>
</dbReference>
<keyword evidence="4 5" id="KW-0408">Iron</keyword>
<dbReference type="Gene3D" id="2.60.120.330">
    <property type="entry name" value="B-lactam Antibiotic, Isopenicillin N Synthase, Chain"/>
    <property type="match status" value="1"/>
</dbReference>
<dbReference type="PROSITE" id="PS51471">
    <property type="entry name" value="FE2OG_OXY"/>
    <property type="match status" value="1"/>
</dbReference>
<dbReference type="Pfam" id="PF03171">
    <property type="entry name" value="2OG-FeII_Oxy"/>
    <property type="match status" value="1"/>
</dbReference>
<keyword evidence="3 5" id="KW-0560">Oxidoreductase</keyword>
<evidence type="ECO:0000256" key="4">
    <source>
        <dbReference type="ARBA" id="ARBA00023004"/>
    </source>
</evidence>
<sequence>MVLTENGIVQAANKSEYDRNSEIKAFDDTKAGVKGLMEAGLKKIPRMFIHEQYILEKKSISDRSDELSIPVIDLEWLNKDASARIEIIDKVKEACEEWGFFQIVNHGVPISLMDKVLDDARKFHELEIEVKKKYYSRDIKKKVIYNSNFDLYQASTANWRDTLSLIMAPHPPQPQELPQVCRETMMEYSKEVKKLGTIIFELLSIALGLNPNHLKDMDCAKGLFVTANYYPACPEPDLTLGISSHTDIAFLSLLLQDQIGGLQILHKNQWVDVPFSPGALIVNIGDLMEASLITNAKFKSVYHRVLANIVGPRISVGFFFRMHIQENSNSRLYGPIKELLSKENPPIYREATGEEIVACRYKKGFDGVPLLSHFKLNKSPLE</sequence>
<protein>
    <recommendedName>
        <fullName evidence="6">Fe2OG dioxygenase domain-containing protein</fullName>
    </recommendedName>
</protein>
<organism evidence="7 8">
    <name type="scientific">Rehmannia glutinosa</name>
    <name type="common">Chinese foxglove</name>
    <dbReference type="NCBI Taxonomy" id="99300"/>
    <lineage>
        <taxon>Eukaryota</taxon>
        <taxon>Viridiplantae</taxon>
        <taxon>Streptophyta</taxon>
        <taxon>Embryophyta</taxon>
        <taxon>Tracheophyta</taxon>
        <taxon>Spermatophyta</taxon>
        <taxon>Magnoliopsida</taxon>
        <taxon>eudicotyledons</taxon>
        <taxon>Gunneridae</taxon>
        <taxon>Pentapetalae</taxon>
        <taxon>asterids</taxon>
        <taxon>lamiids</taxon>
        <taxon>Lamiales</taxon>
        <taxon>Orobanchaceae</taxon>
        <taxon>Rehmannieae</taxon>
        <taxon>Rehmannia</taxon>
    </lineage>
</organism>
<evidence type="ECO:0000259" key="6">
    <source>
        <dbReference type="PROSITE" id="PS51471"/>
    </source>
</evidence>
<dbReference type="SUPFAM" id="SSF51197">
    <property type="entry name" value="Clavaminate synthase-like"/>
    <property type="match status" value="1"/>
</dbReference>
<dbReference type="PANTHER" id="PTHR10209:SF841">
    <property type="entry name" value="1-AMINOCYCLOPROPANE-1-CARBOXYLATE OXIDASE HOMOLOG 1-LIKE"/>
    <property type="match status" value="1"/>
</dbReference>
<keyword evidence="2 5" id="KW-0479">Metal-binding</keyword>
<dbReference type="InterPro" id="IPR044861">
    <property type="entry name" value="IPNS-like_FE2OG_OXY"/>
</dbReference>
<dbReference type="InterPro" id="IPR005123">
    <property type="entry name" value="Oxoglu/Fe-dep_dioxygenase_dom"/>
</dbReference>
<keyword evidence="8" id="KW-1185">Reference proteome</keyword>
<evidence type="ECO:0000256" key="3">
    <source>
        <dbReference type="ARBA" id="ARBA00023002"/>
    </source>
</evidence>
<dbReference type="InterPro" id="IPR026992">
    <property type="entry name" value="DIOX_N"/>
</dbReference>
<evidence type="ECO:0000313" key="7">
    <source>
        <dbReference type="EMBL" id="KAK6145959.1"/>
    </source>
</evidence>
<dbReference type="PRINTS" id="PR00682">
    <property type="entry name" value="IPNSYNTHASE"/>
</dbReference>
<feature type="domain" description="Fe2OG dioxygenase" evidence="6">
    <location>
        <begin position="221"/>
        <end position="324"/>
    </location>
</feature>
<comment type="caution">
    <text evidence="7">The sequence shown here is derived from an EMBL/GenBank/DDBJ whole genome shotgun (WGS) entry which is preliminary data.</text>
</comment>
<dbReference type="PANTHER" id="PTHR10209">
    <property type="entry name" value="OXIDOREDUCTASE, 2OG-FE II OXYGENASE FAMILY PROTEIN"/>
    <property type="match status" value="1"/>
</dbReference>
<evidence type="ECO:0000256" key="5">
    <source>
        <dbReference type="RuleBase" id="RU003682"/>
    </source>
</evidence>
<accession>A0ABR0WFV1</accession>
<reference evidence="7 8" key="1">
    <citation type="journal article" date="2021" name="Comput. Struct. Biotechnol. J.">
        <title>De novo genome assembly of the potent medicinal plant Rehmannia glutinosa using nanopore technology.</title>
        <authorList>
            <person name="Ma L."/>
            <person name="Dong C."/>
            <person name="Song C."/>
            <person name="Wang X."/>
            <person name="Zheng X."/>
            <person name="Niu Y."/>
            <person name="Chen S."/>
            <person name="Feng W."/>
        </authorList>
    </citation>
    <scope>NUCLEOTIDE SEQUENCE [LARGE SCALE GENOMIC DNA]</scope>
    <source>
        <strain evidence="7">DH-2019</strain>
    </source>
</reference>
<gene>
    <name evidence="7" type="ORF">DH2020_019828</name>
</gene>
<dbReference type="Proteomes" id="UP001318860">
    <property type="component" value="Unassembled WGS sequence"/>
</dbReference>
<evidence type="ECO:0000256" key="1">
    <source>
        <dbReference type="ARBA" id="ARBA00008056"/>
    </source>
</evidence>
<dbReference type="EMBL" id="JABTTQ020000011">
    <property type="protein sequence ID" value="KAK6145959.1"/>
    <property type="molecule type" value="Genomic_DNA"/>
</dbReference>
<proteinExistence type="inferred from homology"/>
<evidence type="ECO:0000256" key="2">
    <source>
        <dbReference type="ARBA" id="ARBA00022723"/>
    </source>
</evidence>
<comment type="similarity">
    <text evidence="1 5">Belongs to the iron/ascorbate-dependent oxidoreductase family.</text>
</comment>